<dbReference type="Pfam" id="PF26367">
    <property type="entry name" value="DUF8095"/>
    <property type="match status" value="1"/>
</dbReference>
<proteinExistence type="predicted"/>
<dbReference type="EMBL" id="ACVQ01000005">
    <property type="protein sequence ID" value="EET80720.1"/>
    <property type="molecule type" value="Genomic_DNA"/>
</dbReference>
<keyword evidence="4" id="KW-1185">Reference proteome</keyword>
<evidence type="ECO:0000313" key="4">
    <source>
        <dbReference type="Proteomes" id="UP000003107"/>
    </source>
</evidence>
<dbReference type="eggNOG" id="ENOG5031VJN">
    <property type="taxonomic scope" value="Bacteria"/>
</dbReference>
<dbReference type="AlphaFoldDB" id="C6RDF3"/>
<accession>C6RDF3</accession>
<dbReference type="Proteomes" id="UP000003107">
    <property type="component" value="Unassembled WGS sequence"/>
</dbReference>
<evidence type="ECO:0000313" key="3">
    <source>
        <dbReference type="EMBL" id="EET80720.1"/>
    </source>
</evidence>
<dbReference type="InterPro" id="IPR058408">
    <property type="entry name" value="DUF8095"/>
</dbReference>
<evidence type="ECO:0000256" key="1">
    <source>
        <dbReference type="SAM" id="SignalP"/>
    </source>
</evidence>
<dbReference type="PROSITE" id="PS51257">
    <property type="entry name" value="PROKAR_LIPOPROTEIN"/>
    <property type="match status" value="1"/>
</dbReference>
<protein>
    <recommendedName>
        <fullName evidence="2">DUF8095 domain-containing protein</fullName>
    </recommendedName>
</protein>
<dbReference type="OrthoDB" id="5354112at2"/>
<name>C6RDF3_9BACT</name>
<feature type="signal peptide" evidence="1">
    <location>
        <begin position="1"/>
        <end position="18"/>
    </location>
</feature>
<feature type="domain" description="DUF8095" evidence="2">
    <location>
        <begin position="103"/>
        <end position="209"/>
    </location>
</feature>
<dbReference type="GeneID" id="60990591"/>
<reference evidence="3 4" key="1">
    <citation type="submission" date="2009-07" db="EMBL/GenBank/DDBJ databases">
        <authorList>
            <person name="Madupu R."/>
            <person name="Sebastian Y."/>
            <person name="Durkin A.S."/>
            <person name="Torralba M."/>
            <person name="Methe B."/>
            <person name="Sutton G.G."/>
            <person name="Strausberg R.L."/>
            <person name="Nelson K.E."/>
        </authorList>
    </citation>
    <scope>NUCLEOTIDE SEQUENCE [LARGE SCALE GENOMIC DNA]</scope>
    <source>
        <strain evidence="3 4">RM3277</strain>
    </source>
</reference>
<organism evidence="3 4">
    <name type="scientific">Campylobacter showae RM3277</name>
    <dbReference type="NCBI Taxonomy" id="553219"/>
    <lineage>
        <taxon>Bacteria</taxon>
        <taxon>Pseudomonadati</taxon>
        <taxon>Campylobacterota</taxon>
        <taxon>Epsilonproteobacteria</taxon>
        <taxon>Campylobacterales</taxon>
        <taxon>Campylobacteraceae</taxon>
        <taxon>Campylobacter</taxon>
    </lineage>
</organism>
<feature type="chain" id="PRO_5002969758" description="DUF8095 domain-containing protein" evidence="1">
    <location>
        <begin position="19"/>
        <end position="250"/>
    </location>
</feature>
<keyword evidence="1" id="KW-0732">Signal</keyword>
<evidence type="ECO:0000259" key="2">
    <source>
        <dbReference type="Pfam" id="PF26367"/>
    </source>
</evidence>
<comment type="caution">
    <text evidence="3">The sequence shown here is derived from an EMBL/GenBank/DDBJ whole genome shotgun (WGS) entry which is preliminary data.</text>
</comment>
<dbReference type="RefSeq" id="WP_002946852.1">
    <property type="nucleotide sequence ID" value="NZ_ACVQ01000005.1"/>
</dbReference>
<sequence length="250" mass="27731">MKNLFLAAIAALAFYGCAGITSSANKAERDISNIGVPEDNWTRYLGTDGIVREVAFLTAFFSRDFRTQPEDGEAAGFALTKTDGARLPFRLGAVYKSGDSAFMLKDADTEAEFDLKDEASATRLRGARRIKFYEFSSNLTTVAVFEAPILVCEAFQKGGNVSVKSASSYYDTQNLEKRYFTAVITQAKISSKSGTLLLKSQIKNFTNLNGLQEAAEKTHKFEEKIQNELRGYELRLNQICAFGAKEREQK</sequence>
<dbReference type="STRING" id="553219.CAMSH0001_1869"/>
<gene>
    <name evidence="3" type="ORF">CAMSH0001_1869</name>
</gene>